<gene>
    <name evidence="9" type="primary">nadK</name>
    <name evidence="11" type="ORF">LJ755_04330</name>
    <name evidence="12" type="ORF">MUK71_06365</name>
</gene>
<keyword evidence="5 9" id="KW-0067">ATP-binding</keyword>
<evidence type="ECO:0000256" key="4">
    <source>
        <dbReference type="ARBA" id="ARBA00022777"/>
    </source>
</evidence>
<dbReference type="GO" id="GO:0046872">
    <property type="term" value="F:metal ion binding"/>
    <property type="evidence" value="ECO:0007669"/>
    <property type="project" value="UniProtKB-UniRule"/>
</dbReference>
<keyword evidence="1 9" id="KW-0963">Cytoplasm</keyword>
<feature type="region of interest" description="Disordered" evidence="10">
    <location>
        <begin position="296"/>
        <end position="351"/>
    </location>
</feature>
<evidence type="ECO:0000313" key="13">
    <source>
        <dbReference type="Proteomes" id="UP000829758"/>
    </source>
</evidence>
<evidence type="ECO:0000256" key="3">
    <source>
        <dbReference type="ARBA" id="ARBA00022741"/>
    </source>
</evidence>
<dbReference type="GO" id="GO:0005524">
    <property type="term" value="F:ATP binding"/>
    <property type="evidence" value="ECO:0007669"/>
    <property type="project" value="UniProtKB-KW"/>
</dbReference>
<feature type="active site" description="Proton acceptor" evidence="9">
    <location>
        <position position="76"/>
    </location>
</feature>
<evidence type="ECO:0000313" key="11">
    <source>
        <dbReference type="EMBL" id="MCC3271957.1"/>
    </source>
</evidence>
<evidence type="ECO:0000256" key="10">
    <source>
        <dbReference type="SAM" id="MobiDB-lite"/>
    </source>
</evidence>
<dbReference type="InterPro" id="IPR017437">
    <property type="entry name" value="ATP-NAD_kinase_PpnK-typ_C"/>
</dbReference>
<reference evidence="11" key="1">
    <citation type="submission" date="2021-10" db="EMBL/GenBank/DDBJ databases">
        <title>Novel species in genus Arthrobacter.</title>
        <authorList>
            <person name="Liu Y."/>
        </authorList>
    </citation>
    <scope>NUCLEOTIDE SEQUENCE</scope>
    <source>
        <strain evidence="13">zg-Y462</strain>
        <strain evidence="11">Zg-Y462</strain>
    </source>
</reference>
<dbReference type="Gene3D" id="2.60.200.30">
    <property type="entry name" value="Probable inorganic polyphosphate/atp-NAD kinase, domain 2"/>
    <property type="match status" value="1"/>
</dbReference>
<dbReference type="Pfam" id="PF20143">
    <property type="entry name" value="NAD_kinase_C"/>
    <property type="match status" value="1"/>
</dbReference>
<evidence type="ECO:0000256" key="1">
    <source>
        <dbReference type="ARBA" id="ARBA00022490"/>
    </source>
</evidence>
<dbReference type="EMBL" id="CP094984">
    <property type="protein sequence ID" value="UON93229.1"/>
    <property type="molecule type" value="Genomic_DNA"/>
</dbReference>
<sequence length="351" mass="37552">MSRRILVLAHTGRRAAMTAAQEACTQLHSSGLIPVMRRRDLEDIQAEYGVLTAPTEILDEDVALTDVDLGMVLGGDGTILRAAELVRGTNVPLLGVNLGHVGFLAESERADLAQTVHWVVERAYTVEERMTIDVKVWHSNTLIAHTWALNEAAVEKADRQRMLEVVIEVDARPISSFGCDGVVLATPTGSTAYAFSAGGPVVWPEVEALLLAPISAHALFAKPLVVAPTSVLAVEILTRTDASGVLWCDGRRSLDLPPGSRVEVTRSQTPVRLARTHLTPFSERLVRKFQLPTHGWRGPAAAPPAGTDLSPSRRDAGLREAAGAAEGSRESADADTAATDQAVTDRGGFVE</sequence>
<evidence type="ECO:0000256" key="2">
    <source>
        <dbReference type="ARBA" id="ARBA00022679"/>
    </source>
</evidence>
<comment type="cofactor">
    <cofactor evidence="9">
        <name>a divalent metal cation</name>
        <dbReference type="ChEBI" id="CHEBI:60240"/>
    </cofactor>
</comment>
<dbReference type="GO" id="GO:0006741">
    <property type="term" value="P:NADP+ biosynthetic process"/>
    <property type="evidence" value="ECO:0007669"/>
    <property type="project" value="UniProtKB-UniRule"/>
</dbReference>
<feature type="binding site" evidence="9">
    <location>
        <position position="180"/>
    </location>
    <ligand>
        <name>NAD(+)</name>
        <dbReference type="ChEBI" id="CHEBI:57540"/>
    </ligand>
</feature>
<dbReference type="InterPro" id="IPR016064">
    <property type="entry name" value="NAD/diacylglycerol_kinase_sf"/>
</dbReference>
<dbReference type="Gene3D" id="3.40.50.10330">
    <property type="entry name" value="Probable inorganic polyphosphate/atp-NAD kinase, domain 1"/>
    <property type="match status" value="1"/>
</dbReference>
<evidence type="ECO:0000256" key="9">
    <source>
        <dbReference type="HAMAP-Rule" id="MF_00361"/>
    </source>
</evidence>
<dbReference type="EMBL" id="JAJFZT010000001">
    <property type="protein sequence ID" value="MCC3271957.1"/>
    <property type="molecule type" value="Genomic_DNA"/>
</dbReference>
<evidence type="ECO:0000256" key="6">
    <source>
        <dbReference type="ARBA" id="ARBA00022857"/>
    </source>
</evidence>
<feature type="binding site" evidence="9">
    <location>
        <begin position="150"/>
        <end position="151"/>
    </location>
    <ligand>
        <name>NAD(+)</name>
        <dbReference type="ChEBI" id="CHEBI:57540"/>
    </ligand>
</feature>
<feature type="compositionally biased region" description="Low complexity" evidence="10">
    <location>
        <begin position="334"/>
        <end position="345"/>
    </location>
</feature>
<evidence type="ECO:0000313" key="12">
    <source>
        <dbReference type="EMBL" id="UON93229.1"/>
    </source>
</evidence>
<accession>A0A9X1M7H8</accession>
<dbReference type="SUPFAM" id="SSF111331">
    <property type="entry name" value="NAD kinase/diacylglycerol kinase-like"/>
    <property type="match status" value="1"/>
</dbReference>
<keyword evidence="13" id="KW-1185">Reference proteome</keyword>
<evidence type="ECO:0000256" key="5">
    <source>
        <dbReference type="ARBA" id="ARBA00022840"/>
    </source>
</evidence>
<feature type="binding site" evidence="9">
    <location>
        <position position="81"/>
    </location>
    <ligand>
        <name>NAD(+)</name>
        <dbReference type="ChEBI" id="CHEBI:57540"/>
    </ligand>
</feature>
<comment type="caution">
    <text evidence="9">Lacks conserved residue(s) required for the propagation of feature annotation.</text>
</comment>
<evidence type="ECO:0000256" key="8">
    <source>
        <dbReference type="ARBA" id="ARBA00047925"/>
    </source>
</evidence>
<dbReference type="NCBIfam" id="NF002892">
    <property type="entry name" value="PRK03372.1"/>
    <property type="match status" value="1"/>
</dbReference>
<dbReference type="GO" id="GO:0051287">
    <property type="term" value="F:NAD binding"/>
    <property type="evidence" value="ECO:0007669"/>
    <property type="project" value="UniProtKB-ARBA"/>
</dbReference>
<feature type="binding site" evidence="9">
    <location>
        <begin position="191"/>
        <end position="196"/>
    </location>
    <ligand>
        <name>NAD(+)</name>
        <dbReference type="ChEBI" id="CHEBI:57540"/>
    </ligand>
</feature>
<dbReference type="EC" id="2.7.1.23" evidence="9"/>
<evidence type="ECO:0000313" key="14">
    <source>
        <dbReference type="Proteomes" id="UP001155145"/>
    </source>
</evidence>
<comment type="subcellular location">
    <subcellularLocation>
        <location evidence="9">Cytoplasm</location>
    </subcellularLocation>
</comment>
<feature type="binding site" evidence="9">
    <location>
        <begin position="76"/>
        <end position="77"/>
    </location>
    <ligand>
        <name>NAD(+)</name>
        <dbReference type="ChEBI" id="CHEBI:57540"/>
    </ligand>
</feature>
<keyword evidence="4 9" id="KW-0418">Kinase</keyword>
<evidence type="ECO:0000256" key="7">
    <source>
        <dbReference type="ARBA" id="ARBA00023027"/>
    </source>
</evidence>
<dbReference type="Proteomes" id="UP001155145">
    <property type="component" value="Unassembled WGS sequence"/>
</dbReference>
<feature type="binding site" evidence="9">
    <location>
        <position position="161"/>
    </location>
    <ligand>
        <name>NAD(+)</name>
        <dbReference type="ChEBI" id="CHEBI:57540"/>
    </ligand>
</feature>
<keyword evidence="2 9" id="KW-0808">Transferase</keyword>
<keyword evidence="6 9" id="KW-0521">NADP</keyword>
<name>A0A9X1M7H8_9MICC</name>
<dbReference type="RefSeq" id="WP_227902342.1">
    <property type="nucleotide sequence ID" value="NZ_CP094984.1"/>
</dbReference>
<keyword evidence="7 9" id="KW-0520">NAD</keyword>
<dbReference type="HAMAP" id="MF_00361">
    <property type="entry name" value="NAD_kinase"/>
    <property type="match status" value="1"/>
</dbReference>
<keyword evidence="3 9" id="KW-0547">Nucleotide-binding</keyword>
<dbReference type="InterPro" id="IPR002504">
    <property type="entry name" value="NADK"/>
</dbReference>
<dbReference type="Pfam" id="PF01513">
    <property type="entry name" value="NAD_kinase"/>
    <property type="match status" value="1"/>
</dbReference>
<comment type="catalytic activity">
    <reaction evidence="8 9">
        <text>NAD(+) + ATP = ADP + NADP(+) + H(+)</text>
        <dbReference type="Rhea" id="RHEA:18629"/>
        <dbReference type="ChEBI" id="CHEBI:15378"/>
        <dbReference type="ChEBI" id="CHEBI:30616"/>
        <dbReference type="ChEBI" id="CHEBI:57540"/>
        <dbReference type="ChEBI" id="CHEBI:58349"/>
        <dbReference type="ChEBI" id="CHEBI:456216"/>
        <dbReference type="EC" id="2.7.1.23"/>
    </reaction>
</comment>
<comment type="similarity">
    <text evidence="9">Belongs to the NAD kinase family.</text>
</comment>
<dbReference type="PANTHER" id="PTHR20275:SF0">
    <property type="entry name" value="NAD KINASE"/>
    <property type="match status" value="1"/>
</dbReference>
<dbReference type="Proteomes" id="UP000829758">
    <property type="component" value="Chromosome"/>
</dbReference>
<comment type="function">
    <text evidence="9">Involved in the regulation of the intracellular balance of NAD and NADP, and is a key enzyme in the biosynthesis of NADP. Catalyzes specifically the phosphorylation on 2'-hydroxyl of the adenosine moiety of NAD to yield NADP.</text>
</comment>
<dbReference type="PANTHER" id="PTHR20275">
    <property type="entry name" value="NAD KINASE"/>
    <property type="match status" value="1"/>
</dbReference>
<organism evidence="11 14">
    <name type="scientific">Arthrobacter zhangbolii</name>
    <dbReference type="NCBI Taxonomy" id="2886936"/>
    <lineage>
        <taxon>Bacteria</taxon>
        <taxon>Bacillati</taxon>
        <taxon>Actinomycetota</taxon>
        <taxon>Actinomycetes</taxon>
        <taxon>Micrococcales</taxon>
        <taxon>Micrococcaceae</taxon>
        <taxon>Arthrobacter</taxon>
    </lineage>
</organism>
<dbReference type="InterPro" id="IPR017438">
    <property type="entry name" value="ATP-NAD_kinase_N"/>
</dbReference>
<dbReference type="FunFam" id="2.60.200.30:FF:000007">
    <property type="entry name" value="NAD kinase"/>
    <property type="match status" value="1"/>
</dbReference>
<dbReference type="GO" id="GO:0003951">
    <property type="term" value="F:NAD+ kinase activity"/>
    <property type="evidence" value="ECO:0007669"/>
    <property type="project" value="UniProtKB-UniRule"/>
</dbReference>
<protein>
    <recommendedName>
        <fullName evidence="9">NAD kinase</fullName>
        <ecNumber evidence="9">2.7.1.23</ecNumber>
    </recommendedName>
    <alternativeName>
        <fullName evidence="9">ATP-dependent NAD kinase</fullName>
    </alternativeName>
</protein>
<dbReference type="GO" id="GO:0005737">
    <property type="term" value="C:cytoplasm"/>
    <property type="evidence" value="ECO:0007669"/>
    <property type="project" value="UniProtKB-SubCell"/>
</dbReference>
<dbReference type="AlphaFoldDB" id="A0A9X1M7H8"/>
<proteinExistence type="inferred from homology"/>
<dbReference type="GO" id="GO:0019674">
    <property type="term" value="P:NAD+ metabolic process"/>
    <property type="evidence" value="ECO:0007669"/>
    <property type="project" value="InterPro"/>
</dbReference>